<dbReference type="OMA" id="RHNWSRG"/>
<sequence length="548" mass="60319">MPKRPREDVDDLSRPAKRSRFSSFDKISPLSDELLLRIFSNLPISTLALCQRISHRFYDIAGDSQLWKSAYYTRFVRPRASRIPGIRDHGSTAGSLQYSSKVSRWLDDHELVKSGSQTNWKRQYKLRHNWSRGSCDVREIQVAERPCAPPLLVRLHQGIVFTVDLTCGLRAWTVKGNHKLLAIVALRRGTPDGPGNIAPTSMGVDVQDSNPDLVNVAIGFEDGQFSIYALKKSAGKFIHRFSHAPSSAGMISAIAFAAPYLLAMTEGQLLSLYRFSLDSAQQPELRMEAPHLLCSLQSHTVWPPLSLSLRPSSQNILASIAYALPTYPSGWSVGLQELRLTLDGEIKESRIASAVEQGFQSLSMSSAAASFSSTLTDQMPSKPTSLSYSHPYLLASRPDNTLTLYLVTSTMDSLSIGSGTRLWGHTSSVSSAHVGGRGKAVSVSSRGDDLRIWELEGGTASASMRRRLATGEMSIRIRPDTANGIAISGETPLRGQTYARQFELRHLVGCGAEDAYMSRGWVGFDDEKVVVLQDRSHEGQALVVYDFT</sequence>
<dbReference type="SUPFAM" id="SSF81383">
    <property type="entry name" value="F-box domain"/>
    <property type="match status" value="1"/>
</dbReference>
<comment type="similarity">
    <text evidence="1">Belongs to the WD repeat MET30/SCONB/SCON-2 family.</text>
</comment>
<dbReference type="GeneID" id="28901388"/>
<name>A0A165F8T0_XYLHT</name>
<dbReference type="InParanoid" id="A0A165F8T0"/>
<dbReference type="EMBL" id="KV407462">
    <property type="protein sequence ID" value="KZF20712.1"/>
    <property type="molecule type" value="Genomic_DNA"/>
</dbReference>
<dbReference type="Gene3D" id="1.20.1280.50">
    <property type="match status" value="1"/>
</dbReference>
<evidence type="ECO:0000256" key="2">
    <source>
        <dbReference type="PROSITE-ProRule" id="PRU00221"/>
    </source>
</evidence>
<dbReference type="InterPro" id="IPR036322">
    <property type="entry name" value="WD40_repeat_dom_sf"/>
</dbReference>
<dbReference type="SUPFAM" id="SSF50978">
    <property type="entry name" value="WD40 repeat-like"/>
    <property type="match status" value="1"/>
</dbReference>
<keyword evidence="5" id="KW-1185">Reference proteome</keyword>
<dbReference type="SMART" id="SM00256">
    <property type="entry name" value="FBOX"/>
    <property type="match status" value="1"/>
</dbReference>
<evidence type="ECO:0000313" key="5">
    <source>
        <dbReference type="Proteomes" id="UP000076632"/>
    </source>
</evidence>
<proteinExistence type="inferred from homology"/>
<keyword evidence="2" id="KW-0853">WD repeat</keyword>
<feature type="repeat" description="WD" evidence="2">
    <location>
        <begin position="422"/>
        <end position="463"/>
    </location>
</feature>
<accession>A0A165F8T0</accession>
<dbReference type="Proteomes" id="UP000076632">
    <property type="component" value="Unassembled WGS sequence"/>
</dbReference>
<dbReference type="OrthoDB" id="3219396at2759"/>
<dbReference type="InterPro" id="IPR001680">
    <property type="entry name" value="WD40_rpt"/>
</dbReference>
<evidence type="ECO:0000256" key="1">
    <source>
        <dbReference type="ARBA" id="ARBA00007968"/>
    </source>
</evidence>
<dbReference type="PROSITE" id="PS50181">
    <property type="entry name" value="FBOX"/>
    <property type="match status" value="1"/>
</dbReference>
<gene>
    <name evidence="4" type="ORF">L228DRAFT_284656</name>
</gene>
<dbReference type="RefSeq" id="XP_018186267.1">
    <property type="nucleotide sequence ID" value="XM_018336251.1"/>
</dbReference>
<evidence type="ECO:0000313" key="4">
    <source>
        <dbReference type="EMBL" id="KZF20712.1"/>
    </source>
</evidence>
<dbReference type="Pfam" id="PF12937">
    <property type="entry name" value="F-box-like"/>
    <property type="match status" value="1"/>
</dbReference>
<dbReference type="PROSITE" id="PS50082">
    <property type="entry name" value="WD_REPEATS_2"/>
    <property type="match status" value="1"/>
</dbReference>
<protein>
    <recommendedName>
        <fullName evidence="3">F-box domain-containing protein</fullName>
    </recommendedName>
</protein>
<dbReference type="AlphaFoldDB" id="A0A165F8T0"/>
<evidence type="ECO:0000259" key="3">
    <source>
        <dbReference type="PROSITE" id="PS50181"/>
    </source>
</evidence>
<organism evidence="4 5">
    <name type="scientific">Xylona heveae (strain CBS 132557 / TC161)</name>
    <dbReference type="NCBI Taxonomy" id="1328760"/>
    <lineage>
        <taxon>Eukaryota</taxon>
        <taxon>Fungi</taxon>
        <taxon>Dikarya</taxon>
        <taxon>Ascomycota</taxon>
        <taxon>Pezizomycotina</taxon>
        <taxon>Xylonomycetes</taxon>
        <taxon>Xylonales</taxon>
        <taxon>Xylonaceae</taxon>
        <taxon>Xylona</taxon>
    </lineage>
</organism>
<dbReference type="Pfam" id="PF25499">
    <property type="entry name" value="Beta-prop_pof12"/>
    <property type="match status" value="1"/>
</dbReference>
<dbReference type="InterPro" id="IPR036047">
    <property type="entry name" value="F-box-like_dom_sf"/>
</dbReference>
<dbReference type="InterPro" id="IPR001810">
    <property type="entry name" value="F-box_dom"/>
</dbReference>
<dbReference type="STRING" id="1328760.A0A165F8T0"/>
<feature type="domain" description="F-box" evidence="3">
    <location>
        <begin position="24"/>
        <end position="70"/>
    </location>
</feature>
<reference evidence="4 5" key="1">
    <citation type="journal article" date="2016" name="Fungal Biol.">
        <title>The genome of Xylona heveae provides a window into fungal endophytism.</title>
        <authorList>
            <person name="Gazis R."/>
            <person name="Kuo A."/>
            <person name="Riley R."/>
            <person name="LaButti K."/>
            <person name="Lipzen A."/>
            <person name="Lin J."/>
            <person name="Amirebrahimi M."/>
            <person name="Hesse C.N."/>
            <person name="Spatafora J.W."/>
            <person name="Henrissat B."/>
            <person name="Hainaut M."/>
            <person name="Grigoriev I.V."/>
            <person name="Hibbett D.S."/>
        </authorList>
    </citation>
    <scope>NUCLEOTIDE SEQUENCE [LARGE SCALE GENOMIC DNA]</scope>
    <source>
        <strain evidence="4 5">TC161</strain>
    </source>
</reference>